<reference evidence="2 3" key="1">
    <citation type="submission" date="2017-09" db="EMBL/GenBank/DDBJ databases">
        <title>WGS assembly of Aquilegia coerulea Goldsmith.</title>
        <authorList>
            <person name="Hodges S."/>
            <person name="Kramer E."/>
            <person name="Nordborg M."/>
            <person name="Tomkins J."/>
            <person name="Borevitz J."/>
            <person name="Derieg N."/>
            <person name="Yan J."/>
            <person name="Mihaltcheva S."/>
            <person name="Hayes R.D."/>
            <person name="Rokhsar D."/>
        </authorList>
    </citation>
    <scope>NUCLEOTIDE SEQUENCE [LARGE SCALE GENOMIC DNA]</scope>
    <source>
        <strain evidence="3">cv. Goldsmith</strain>
    </source>
</reference>
<organism evidence="2 3">
    <name type="scientific">Aquilegia coerulea</name>
    <name type="common">Rocky mountain columbine</name>
    <dbReference type="NCBI Taxonomy" id="218851"/>
    <lineage>
        <taxon>Eukaryota</taxon>
        <taxon>Viridiplantae</taxon>
        <taxon>Streptophyta</taxon>
        <taxon>Embryophyta</taxon>
        <taxon>Tracheophyta</taxon>
        <taxon>Spermatophyta</taxon>
        <taxon>Magnoliopsida</taxon>
        <taxon>Ranunculales</taxon>
        <taxon>Ranunculaceae</taxon>
        <taxon>Thalictroideae</taxon>
        <taxon>Aquilegia</taxon>
    </lineage>
</organism>
<sequence>MVMICDGVVSNITSLYLGVIVMMKLFGLMTGKTFSGWFVVVVSTFVVGSIFIGALTWDVSRKATYATAVDRYYQVGGRGGGGGGEERCRGGGICWHGVSVESSVSQIRFQLPQQPLTTLTLS</sequence>
<dbReference type="PANTHER" id="PTHR37714:SF1">
    <property type="entry name" value="PROTEIN, PUTATIVE-RELATED"/>
    <property type="match status" value="1"/>
</dbReference>
<dbReference type="PANTHER" id="PTHR37714">
    <property type="entry name" value="PROTEIN, PUTATIVE-RELATED"/>
    <property type="match status" value="1"/>
</dbReference>
<evidence type="ECO:0000256" key="1">
    <source>
        <dbReference type="SAM" id="Phobius"/>
    </source>
</evidence>
<evidence type="ECO:0000313" key="3">
    <source>
        <dbReference type="Proteomes" id="UP000230069"/>
    </source>
</evidence>
<dbReference type="InParanoid" id="A0A2G5EI71"/>
<dbReference type="AlphaFoldDB" id="A0A2G5EI71"/>
<dbReference type="EMBL" id="KZ305024">
    <property type="protein sequence ID" value="PIA55462.1"/>
    <property type="molecule type" value="Genomic_DNA"/>
</dbReference>
<gene>
    <name evidence="2" type="ORF">AQUCO_00700034v1</name>
</gene>
<protein>
    <submittedName>
        <fullName evidence="2">Uncharacterized protein</fullName>
    </submittedName>
</protein>
<keyword evidence="3" id="KW-1185">Reference proteome</keyword>
<evidence type="ECO:0000313" key="2">
    <source>
        <dbReference type="EMBL" id="PIA55462.1"/>
    </source>
</evidence>
<proteinExistence type="predicted"/>
<feature type="transmembrane region" description="Helical" evidence="1">
    <location>
        <begin position="12"/>
        <end position="31"/>
    </location>
</feature>
<name>A0A2G5EI71_AQUCA</name>
<accession>A0A2G5EI71</accession>
<dbReference type="OrthoDB" id="1723061at2759"/>
<keyword evidence="1" id="KW-1133">Transmembrane helix</keyword>
<dbReference type="FunCoup" id="A0A2G5EI71">
    <property type="interactions" value="38"/>
</dbReference>
<feature type="transmembrane region" description="Helical" evidence="1">
    <location>
        <begin position="37"/>
        <end position="57"/>
    </location>
</feature>
<dbReference type="Proteomes" id="UP000230069">
    <property type="component" value="Unassembled WGS sequence"/>
</dbReference>
<keyword evidence="1" id="KW-0472">Membrane</keyword>
<keyword evidence="1" id="KW-0812">Transmembrane</keyword>